<dbReference type="Proteomes" id="UP000247498">
    <property type="component" value="Unassembled WGS sequence"/>
</dbReference>
<gene>
    <name evidence="3" type="ORF">Rsub_07446</name>
</gene>
<sequence>MTFGCARRGGPSAAAAAAPPAPRRPAAALLLLVALALALAAAPPAAAQPPPGAPSALVEVSTPEQLLAALTNGTAGQIHLVKPMVLPEGWGPARVARPLLVMSPYRVVLDWPPPAPPPS</sequence>
<feature type="signal peptide" evidence="2">
    <location>
        <begin position="1"/>
        <end position="47"/>
    </location>
</feature>
<comment type="caution">
    <text evidence="3">The sequence shown here is derived from an EMBL/GenBank/DDBJ whole genome shotgun (WGS) entry which is preliminary data.</text>
</comment>
<dbReference type="EMBL" id="BDRX01000058">
    <property type="protein sequence ID" value="GBF94945.1"/>
    <property type="molecule type" value="Genomic_DNA"/>
</dbReference>
<evidence type="ECO:0000313" key="4">
    <source>
        <dbReference type="Proteomes" id="UP000247498"/>
    </source>
</evidence>
<feature type="region of interest" description="Disordered" evidence="1">
    <location>
        <begin position="1"/>
        <end position="21"/>
    </location>
</feature>
<evidence type="ECO:0000313" key="3">
    <source>
        <dbReference type="EMBL" id="GBF94945.1"/>
    </source>
</evidence>
<protein>
    <submittedName>
        <fullName evidence="3">Uncharacterized protein</fullName>
    </submittedName>
</protein>
<reference evidence="3 4" key="1">
    <citation type="journal article" date="2018" name="Sci. Rep.">
        <title>Raphidocelis subcapitata (=Pseudokirchneriella subcapitata) provides an insight into genome evolution and environmental adaptations in the Sphaeropleales.</title>
        <authorList>
            <person name="Suzuki S."/>
            <person name="Yamaguchi H."/>
            <person name="Nakajima N."/>
            <person name="Kawachi M."/>
        </authorList>
    </citation>
    <scope>NUCLEOTIDE SEQUENCE [LARGE SCALE GENOMIC DNA]</scope>
    <source>
        <strain evidence="3 4">NIES-35</strain>
    </source>
</reference>
<dbReference type="AlphaFoldDB" id="A0A2V0PCW6"/>
<dbReference type="InParanoid" id="A0A2V0PCW6"/>
<proteinExistence type="predicted"/>
<feature type="chain" id="PRO_5016171836" evidence="2">
    <location>
        <begin position="48"/>
        <end position="119"/>
    </location>
</feature>
<name>A0A2V0PCW6_9CHLO</name>
<evidence type="ECO:0000256" key="2">
    <source>
        <dbReference type="SAM" id="SignalP"/>
    </source>
</evidence>
<keyword evidence="2" id="KW-0732">Signal</keyword>
<keyword evidence="4" id="KW-1185">Reference proteome</keyword>
<accession>A0A2V0PCW6</accession>
<evidence type="ECO:0000256" key="1">
    <source>
        <dbReference type="SAM" id="MobiDB-lite"/>
    </source>
</evidence>
<organism evidence="3 4">
    <name type="scientific">Raphidocelis subcapitata</name>
    <dbReference type="NCBI Taxonomy" id="307507"/>
    <lineage>
        <taxon>Eukaryota</taxon>
        <taxon>Viridiplantae</taxon>
        <taxon>Chlorophyta</taxon>
        <taxon>core chlorophytes</taxon>
        <taxon>Chlorophyceae</taxon>
        <taxon>CS clade</taxon>
        <taxon>Sphaeropleales</taxon>
        <taxon>Selenastraceae</taxon>
        <taxon>Raphidocelis</taxon>
    </lineage>
</organism>
<dbReference type="OrthoDB" id="10636521at2759"/>